<dbReference type="Proteomes" id="UP000604046">
    <property type="component" value="Unassembled WGS sequence"/>
</dbReference>
<protein>
    <submittedName>
        <fullName evidence="1">Uncharacterized protein</fullName>
    </submittedName>
</protein>
<evidence type="ECO:0000313" key="2">
    <source>
        <dbReference type="Proteomes" id="UP000604046"/>
    </source>
</evidence>
<dbReference type="AlphaFoldDB" id="A0A812MQE3"/>
<proteinExistence type="predicted"/>
<reference evidence="1" key="1">
    <citation type="submission" date="2021-02" db="EMBL/GenBank/DDBJ databases">
        <authorList>
            <person name="Dougan E. K."/>
            <person name="Rhodes N."/>
            <person name="Thang M."/>
            <person name="Chan C."/>
        </authorList>
    </citation>
    <scope>NUCLEOTIDE SEQUENCE</scope>
</reference>
<dbReference type="OrthoDB" id="444680at2759"/>
<dbReference type="EMBL" id="CAJNDS010001724">
    <property type="protein sequence ID" value="CAE7274594.1"/>
    <property type="molecule type" value="Genomic_DNA"/>
</dbReference>
<accession>A0A812MQE3</accession>
<evidence type="ECO:0000313" key="1">
    <source>
        <dbReference type="EMBL" id="CAE7274594.1"/>
    </source>
</evidence>
<feature type="non-terminal residue" evidence="1">
    <location>
        <position position="1"/>
    </location>
</feature>
<comment type="caution">
    <text evidence="1">The sequence shown here is derived from an EMBL/GenBank/DDBJ whole genome shotgun (WGS) entry which is preliminary data.</text>
</comment>
<gene>
    <name evidence="1" type="ORF">SNAT2548_LOCUS14567</name>
</gene>
<organism evidence="1 2">
    <name type="scientific">Symbiodinium natans</name>
    <dbReference type="NCBI Taxonomy" id="878477"/>
    <lineage>
        <taxon>Eukaryota</taxon>
        <taxon>Sar</taxon>
        <taxon>Alveolata</taxon>
        <taxon>Dinophyceae</taxon>
        <taxon>Suessiales</taxon>
        <taxon>Symbiodiniaceae</taxon>
        <taxon>Symbiodinium</taxon>
    </lineage>
</organism>
<keyword evidence="2" id="KW-1185">Reference proteome</keyword>
<sequence>LAKNLQKNSTELLGAMSAFLHSRFQGRPHPLLLHRSADATFALMRSLWLDGQNLADYGAELEEKVEKASDAGGLPDLLMKASVDESWVSQLQSSAVGLPWLPDIPASSAMFDGATQEELWQLAAQLAEGEPLGAEEDLVLSPFAVLSAAAHDEDGKVHWETTPMASHWYFGPLVAKLSALLAKPPFDGLGGTRLGEAIVEGRATSICSAAVERALSIARGRARHHAWLSLCPISGDVRDLWKWPFSLVAGIASRLSPQVQKGAQRTRTHLQNIWQDAIARGFPHAARNLHAAGMLRNDTERPIIAVWPIRYGGAPGTMMQDPHLLHLWGGHGRQTETSFGSAWASLLVMDVVNLKCQGQWARVAQALGGPKVLTTASCIQSVAAVHTAIAEAPPALLLVGRADVSVQVDDASFLASMSKAWRDLALQAPAAASPQPVAMAAFGSWWPAVRLLWAEAGALIACEFASGTESCLWAAIARSAAELRPWEDFVGSDSVPLMSATMLLAWLAKEQVIYCEDWEDEQTGKPSCACGPPVPADGSSSDILNGRLMPAAPKAARDLLQVLAEIILAGDPANAQRFYTVVMANEDWQVLYGCVSQVADPQRYLILDRGNLELPEEAQDCGYGYRFVGHLRHANFNSEADTLEPLPADELFNSVDRSSFAVSGGAKELKTANGDQSLVIREEEEGTSFVESAAGQISEALETFDGAVSQGLSAPDRIYVVLAEEAQPAPKRVD</sequence>
<name>A0A812MQE3_9DINO</name>